<evidence type="ECO:0000313" key="1">
    <source>
        <dbReference type="EMBL" id="MBW2960634.1"/>
    </source>
</evidence>
<organism evidence="1 2">
    <name type="scientific">Mesonia aestuariivivens</name>
    <dbReference type="NCBI Taxonomy" id="2796128"/>
    <lineage>
        <taxon>Bacteria</taxon>
        <taxon>Pseudomonadati</taxon>
        <taxon>Bacteroidota</taxon>
        <taxon>Flavobacteriia</taxon>
        <taxon>Flavobacteriales</taxon>
        <taxon>Flavobacteriaceae</taxon>
        <taxon>Mesonia</taxon>
    </lineage>
</organism>
<name>A0ABS6VYQ5_9FLAO</name>
<gene>
    <name evidence="1" type="ORF">KW502_02320</name>
</gene>
<dbReference type="RefSeq" id="WP_219038919.1">
    <property type="nucleotide sequence ID" value="NZ_JAHWDF010000002.1"/>
</dbReference>
<sequence length="123" mass="14836">MKPFKIIDDDIAYIEFYEDYVISSVKEDVIFDLDELNWLFMLLEEHYPNQSFGYISNRKYNYNLNPTNYEMINLYEKIVCHAVVYHSEIGKKIAVFEKNFSTNAFEIFDSLEKAKEWVIEFKK</sequence>
<protein>
    <recommendedName>
        <fullName evidence="3">STAS/SEC14 domain-containing protein</fullName>
    </recommendedName>
</protein>
<dbReference type="EMBL" id="JAHWDF010000002">
    <property type="protein sequence ID" value="MBW2960634.1"/>
    <property type="molecule type" value="Genomic_DNA"/>
</dbReference>
<evidence type="ECO:0000313" key="2">
    <source>
        <dbReference type="Proteomes" id="UP000719267"/>
    </source>
</evidence>
<proteinExistence type="predicted"/>
<evidence type="ECO:0008006" key="3">
    <source>
        <dbReference type="Google" id="ProtNLM"/>
    </source>
</evidence>
<keyword evidence="2" id="KW-1185">Reference proteome</keyword>
<dbReference type="Proteomes" id="UP000719267">
    <property type="component" value="Unassembled WGS sequence"/>
</dbReference>
<comment type="caution">
    <text evidence="1">The sequence shown here is derived from an EMBL/GenBank/DDBJ whole genome shotgun (WGS) entry which is preliminary data.</text>
</comment>
<reference evidence="1 2" key="1">
    <citation type="submission" date="2021-07" db="EMBL/GenBank/DDBJ databases">
        <title>Mesonia aestuariivivens sp. nov., isolated from a tidal flat.</title>
        <authorList>
            <person name="Kim Y.-O."/>
            <person name="Yoon J.-H."/>
        </authorList>
    </citation>
    <scope>NUCLEOTIDE SEQUENCE [LARGE SCALE GENOMIC DNA]</scope>
    <source>
        <strain evidence="1 2">JHPTF-M18</strain>
    </source>
</reference>
<accession>A0ABS6VYQ5</accession>